<evidence type="ECO:0000256" key="4">
    <source>
        <dbReference type="ARBA" id="ARBA00023159"/>
    </source>
</evidence>
<evidence type="ECO:0000256" key="5">
    <source>
        <dbReference type="ARBA" id="ARBA00023163"/>
    </source>
</evidence>
<keyword evidence="3" id="KW-0238">DNA-binding</keyword>
<dbReference type="AlphaFoldDB" id="A0AAP1RSC3"/>
<dbReference type="InterPro" id="IPR018490">
    <property type="entry name" value="cNMP-bd_dom_sf"/>
</dbReference>
<dbReference type="InterPro" id="IPR000595">
    <property type="entry name" value="cNMP-bd_dom"/>
</dbReference>
<sequence length="230" mass="26506">MQTTYTEATSVIEYIISHGQRMHFNAHNYIYHSGDLSNHIYVVIEGKVILHRIMEDGKEFNTKLIGPRSIFGSTTLFCGRKTHTLSAKTKENATIIKLPKKDFEEAILNDEVLKYEWLLWVQNENEKHEYQIRDIYTLGKTGGFYSVLIKLANTYGVADEEGILINVELTNHELANFCNVTRESVNRMLSHLKKENIVSVKHKTIIIKDLNYLKNAINCDNCPLSICRIE</sequence>
<dbReference type="PROSITE" id="PS50042">
    <property type="entry name" value="CNMP_BINDING_3"/>
    <property type="match status" value="1"/>
</dbReference>
<dbReference type="PANTHER" id="PTHR24567:SF74">
    <property type="entry name" value="HTH-TYPE TRANSCRIPTIONAL REGULATOR ARCR"/>
    <property type="match status" value="1"/>
</dbReference>
<dbReference type="GO" id="GO:0005829">
    <property type="term" value="C:cytosol"/>
    <property type="evidence" value="ECO:0007669"/>
    <property type="project" value="TreeGrafter"/>
</dbReference>
<feature type="domain" description="Cyclic nucleotide-binding" evidence="6">
    <location>
        <begin position="23"/>
        <end position="107"/>
    </location>
</feature>
<evidence type="ECO:0000313" key="10">
    <source>
        <dbReference type="Proteomes" id="UP000770161"/>
    </source>
</evidence>
<dbReference type="CDD" id="cd00038">
    <property type="entry name" value="CAP_ED"/>
    <property type="match status" value="1"/>
</dbReference>
<evidence type="ECO:0000256" key="2">
    <source>
        <dbReference type="ARBA" id="ARBA00023015"/>
    </source>
</evidence>
<dbReference type="Proteomes" id="UP001223261">
    <property type="component" value="Chromosome"/>
</dbReference>
<dbReference type="PROSITE" id="PS51063">
    <property type="entry name" value="HTH_CRP_2"/>
    <property type="match status" value="1"/>
</dbReference>
<dbReference type="InterPro" id="IPR014710">
    <property type="entry name" value="RmlC-like_jellyroll"/>
</dbReference>
<dbReference type="InterPro" id="IPR036388">
    <property type="entry name" value="WH-like_DNA-bd_sf"/>
</dbReference>
<dbReference type="GO" id="GO:0003700">
    <property type="term" value="F:DNA-binding transcription factor activity"/>
    <property type="evidence" value="ECO:0007669"/>
    <property type="project" value="TreeGrafter"/>
</dbReference>
<dbReference type="SUPFAM" id="SSF46785">
    <property type="entry name" value="Winged helix' DNA-binding domain"/>
    <property type="match status" value="1"/>
</dbReference>
<dbReference type="SMART" id="SM00100">
    <property type="entry name" value="cNMP"/>
    <property type="match status" value="1"/>
</dbReference>
<evidence type="ECO:0000256" key="3">
    <source>
        <dbReference type="ARBA" id="ARBA00023125"/>
    </source>
</evidence>
<dbReference type="SMART" id="SM00419">
    <property type="entry name" value="HTH_CRP"/>
    <property type="match status" value="1"/>
</dbReference>
<dbReference type="PANTHER" id="PTHR24567">
    <property type="entry name" value="CRP FAMILY TRANSCRIPTIONAL REGULATORY PROTEIN"/>
    <property type="match status" value="1"/>
</dbReference>
<dbReference type="InterPro" id="IPR050397">
    <property type="entry name" value="Env_Response_Regulators"/>
</dbReference>
<dbReference type="InterPro" id="IPR036390">
    <property type="entry name" value="WH_DNA-bd_sf"/>
</dbReference>
<keyword evidence="4" id="KW-0010">Activator</keyword>
<dbReference type="RefSeq" id="WP_064205092.1">
    <property type="nucleotide sequence ID" value="NZ_CABIVY010000010.1"/>
</dbReference>
<dbReference type="Pfam" id="PF00027">
    <property type="entry name" value="cNMP_binding"/>
    <property type="match status" value="1"/>
</dbReference>
<dbReference type="EMBL" id="CP118848">
    <property type="protein sequence ID" value="WHI60914.1"/>
    <property type="molecule type" value="Genomic_DNA"/>
</dbReference>
<reference evidence="8 10" key="1">
    <citation type="submission" date="2021-06" db="EMBL/GenBank/DDBJ databases">
        <title>Staphylococcus lentus K169 genome sequencing.</title>
        <authorList>
            <person name="Sundareshan S."/>
            <person name="Akhila D.S."/>
            <person name="Prachi D."/>
            <person name="Sivakumar R."/>
            <person name="Rajendhran J."/>
            <person name="Isloor S."/>
            <person name="Hegde N.R."/>
        </authorList>
    </citation>
    <scope>NUCLEOTIDE SEQUENCE [LARGE SCALE GENOMIC DNA]</scope>
    <source>
        <strain evidence="8 10">K169</strain>
    </source>
</reference>
<organism evidence="9 11">
    <name type="scientific">Mammaliicoccus lentus</name>
    <name type="common">Staphylococcus lentus</name>
    <dbReference type="NCBI Taxonomy" id="42858"/>
    <lineage>
        <taxon>Bacteria</taxon>
        <taxon>Bacillati</taxon>
        <taxon>Bacillota</taxon>
        <taxon>Bacilli</taxon>
        <taxon>Bacillales</taxon>
        <taxon>Staphylococcaceae</taxon>
        <taxon>Mammaliicoccus</taxon>
    </lineage>
</organism>
<dbReference type="SUPFAM" id="SSF51206">
    <property type="entry name" value="cAMP-binding domain-like"/>
    <property type="match status" value="1"/>
</dbReference>
<evidence type="ECO:0000313" key="8">
    <source>
        <dbReference type="EMBL" id="MBU6112924.1"/>
    </source>
</evidence>
<evidence type="ECO:0000259" key="6">
    <source>
        <dbReference type="PROSITE" id="PS50042"/>
    </source>
</evidence>
<evidence type="ECO:0000313" key="11">
    <source>
        <dbReference type="Proteomes" id="UP001223261"/>
    </source>
</evidence>
<gene>
    <name evidence="8" type="ORF">KQ656_03085</name>
    <name evidence="9" type="ORF">PYH69_04585</name>
</gene>
<name>A0AAP1RSC3_MAMLE</name>
<evidence type="ECO:0000256" key="1">
    <source>
        <dbReference type="ARBA" id="ARBA00020091"/>
    </source>
</evidence>
<dbReference type="CDD" id="cd00092">
    <property type="entry name" value="HTH_CRP"/>
    <property type="match status" value="1"/>
</dbReference>
<protein>
    <recommendedName>
        <fullName evidence="1">HTH-type transcriptional regulator ArcR</fullName>
    </recommendedName>
</protein>
<evidence type="ECO:0000259" key="7">
    <source>
        <dbReference type="PROSITE" id="PS51063"/>
    </source>
</evidence>
<dbReference type="GeneID" id="99677266"/>
<keyword evidence="10" id="KW-1185">Reference proteome</keyword>
<proteinExistence type="predicted"/>
<dbReference type="Gene3D" id="2.60.120.10">
    <property type="entry name" value="Jelly Rolls"/>
    <property type="match status" value="1"/>
</dbReference>
<keyword evidence="5" id="KW-0804">Transcription</keyword>
<keyword evidence="2" id="KW-0805">Transcription regulation</keyword>
<dbReference type="EMBL" id="JAHLZN010000003">
    <property type="protein sequence ID" value="MBU6112924.1"/>
    <property type="molecule type" value="Genomic_DNA"/>
</dbReference>
<dbReference type="Gene3D" id="1.10.10.10">
    <property type="entry name" value="Winged helix-like DNA-binding domain superfamily/Winged helix DNA-binding domain"/>
    <property type="match status" value="1"/>
</dbReference>
<reference evidence="9" key="2">
    <citation type="journal article" date="2023" name="Antibiotics">
        <title>Prevalence and Molecular Characterization of Methicillin-Resistant Staphylococci (MRS) and Mammaliicocci (MRM) in Dromedary Camels from Algeria: First Detection of SCCmec-mecC Hybrid in Methicillin-Resistant Mammaliicoccus lentus.</title>
        <authorList>
            <person name="Belhout C."/>
            <person name="Boyen F."/>
            <person name="Vereecke N."/>
            <person name="Theuns S."/>
            <person name="Taibi N."/>
            <person name="Stegger M."/>
            <person name="de la Fe-Rodriguez P.Y."/>
            <person name="Bouayad L."/>
            <person name="Elgroud R."/>
            <person name="Butaye P."/>
        </authorList>
    </citation>
    <scope>NUCLEOTIDE SEQUENCE</scope>
    <source>
        <strain evidence="9">7048</strain>
    </source>
</reference>
<dbReference type="InterPro" id="IPR012318">
    <property type="entry name" value="HTH_CRP"/>
</dbReference>
<feature type="domain" description="HTH crp-type" evidence="7">
    <location>
        <begin position="138"/>
        <end position="211"/>
    </location>
</feature>
<dbReference type="Proteomes" id="UP000770161">
    <property type="component" value="Unassembled WGS sequence"/>
</dbReference>
<accession>A0AAP1RSC3</accession>
<dbReference type="PRINTS" id="PR00034">
    <property type="entry name" value="HTHCRP"/>
</dbReference>
<evidence type="ECO:0000313" key="9">
    <source>
        <dbReference type="EMBL" id="WHI60914.1"/>
    </source>
</evidence>
<dbReference type="Pfam" id="PF13545">
    <property type="entry name" value="HTH_Crp_2"/>
    <property type="match status" value="1"/>
</dbReference>
<dbReference type="GO" id="GO:0003677">
    <property type="term" value="F:DNA binding"/>
    <property type="evidence" value="ECO:0007669"/>
    <property type="project" value="UniProtKB-KW"/>
</dbReference>